<dbReference type="GO" id="GO:0004049">
    <property type="term" value="F:anthranilate synthase activity"/>
    <property type="evidence" value="ECO:0007669"/>
    <property type="project" value="UniProtKB-EC"/>
</dbReference>
<evidence type="ECO:0000313" key="14">
    <source>
        <dbReference type="Proteomes" id="UP000292039"/>
    </source>
</evidence>
<evidence type="ECO:0000256" key="4">
    <source>
        <dbReference type="ARBA" id="ARBA00022723"/>
    </source>
</evidence>
<dbReference type="GO" id="GO:0046872">
    <property type="term" value="F:metal ion binding"/>
    <property type="evidence" value="ECO:0007669"/>
    <property type="project" value="UniProtKB-KW"/>
</dbReference>
<dbReference type="PATRIC" id="fig|206506.3.peg.692"/>
<dbReference type="PANTHER" id="PTHR11236:SF48">
    <property type="entry name" value="ISOCHORISMATE SYNTHASE MENF"/>
    <property type="match status" value="1"/>
</dbReference>
<reference evidence="12 14" key="2">
    <citation type="submission" date="2019-02" db="EMBL/GenBank/DDBJ databases">
        <title>Genomic Encyclopedia of Type Strains, Phase IV (KMG-IV): sequencing the most valuable type-strain genomes for metagenomic binning, comparative biology and taxonomic classification.</title>
        <authorList>
            <person name="Goeker M."/>
        </authorList>
    </citation>
    <scope>NUCLEOTIDE SEQUENCE [LARGE SCALE GENOMIC DNA]</scope>
    <source>
        <strain evidence="12 14">DSM 16618</strain>
    </source>
</reference>
<dbReference type="InterPro" id="IPR006805">
    <property type="entry name" value="Anth_synth_I_N"/>
</dbReference>
<sequence>MTEIEFQALAAQGYNRIPLIAESHADLDTPLSLYLKLAHQGGTQGRMSCLLESVVGGERFGRYSFIGLPARTVLRASGEQVEVLRDGQVIERHTGDPLAFIEDYQKRFKVALRPGLPRFAGGLAGYFGYDTIRHIEKRLGPAVKPFPAGMEEGVPDIMLLHVDELAIVDNLSGKLYLIVYADPAQPEAYARAQQRLKTLRAQLRRPVEVPYSHASTRTQERRDFDKPDYLKAVLQAKEYIAAGDLMQVQVGQVIAKPFRDAPLSLYRALRSLNPSPYMYFWNFGDFHVVGASPEILVRQENLPQSAGPVPAFSSAPPATPLEAGSRITIRPLAGTRRRGNTPEEDAELAVELQADAKERAEHVMLIDLARNDIGRVAEPGSVVVTDTMTIERYSHVMHLVSNVAGTLRPGIGNMDVLRASFPAGTLTGAPKVRAMELIDELEPVRRGIYGGAAGYLSYGGEMDLAIAIRTGVIKNGTLYVQAAAGIVADSDPEMEWRETEAKARAVLRAAEQVQEGLDNAD</sequence>
<dbReference type="STRING" id="206506.AAV32_03160"/>
<dbReference type="RefSeq" id="WP_068367405.1">
    <property type="nucleotide sequence ID" value="NZ_CBCSEB010000010.1"/>
</dbReference>
<evidence type="ECO:0000256" key="8">
    <source>
        <dbReference type="ARBA" id="ARBA00047683"/>
    </source>
</evidence>
<comment type="function">
    <text evidence="7">Part of a heterotetrameric complex that catalyzes the two-step biosynthesis of anthranilate, an intermediate in the biosynthesis of L-tryptophan. In the first step, the glutamine-binding beta subunit (TrpG) of anthranilate synthase (AS) provides the glutamine amidotransferase activity which generates ammonia as a substrate that, along with chorismate, is used in the second step, catalyzed by the large alpha subunit of AS (TrpE) to produce anthranilate. In the absence of TrpG, TrpE can synthesize anthranilate directly from chorismate and high concentrations of ammonia.</text>
</comment>
<dbReference type="GeneID" id="99727884"/>
<evidence type="ECO:0000256" key="2">
    <source>
        <dbReference type="ARBA" id="ARBA00011575"/>
    </source>
</evidence>
<feature type="domain" description="Chorismate-utilising enzyme C-terminal" evidence="9">
    <location>
        <begin position="226"/>
        <end position="300"/>
    </location>
</feature>
<accession>A0A171KWL2</accession>
<evidence type="ECO:0000256" key="7">
    <source>
        <dbReference type="ARBA" id="ARBA00025634"/>
    </source>
</evidence>
<dbReference type="InterPro" id="IPR015890">
    <property type="entry name" value="Chorismate_C"/>
</dbReference>
<evidence type="ECO:0000256" key="5">
    <source>
        <dbReference type="ARBA" id="ARBA00022842"/>
    </source>
</evidence>
<dbReference type="Proteomes" id="UP000292039">
    <property type="component" value="Unassembled WGS sequence"/>
</dbReference>
<comment type="caution">
    <text evidence="11">The sequence shown here is derived from an EMBL/GenBank/DDBJ whole genome shotgun (WGS) entry which is preliminary data.</text>
</comment>
<feature type="domain" description="Chorismate-utilising enzyme C-terminal" evidence="9">
    <location>
        <begin position="319"/>
        <end position="502"/>
    </location>
</feature>
<dbReference type="PRINTS" id="PR00095">
    <property type="entry name" value="ANTSNTHASEI"/>
</dbReference>
<reference evidence="11 13" key="1">
    <citation type="submission" date="2015-04" db="EMBL/GenBank/DDBJ databases">
        <title>Genome sequence of Kerstersia gyiorum CG1.</title>
        <authorList>
            <person name="Greninger A.L."/>
            <person name="Kozyreva V."/>
            <person name="Chaturvedi V."/>
        </authorList>
    </citation>
    <scope>NUCLEOTIDE SEQUENCE [LARGE SCALE GENOMIC DNA]</scope>
    <source>
        <strain evidence="11 13">CG1</strain>
    </source>
</reference>
<dbReference type="SUPFAM" id="SSF56322">
    <property type="entry name" value="ADC synthase"/>
    <property type="match status" value="1"/>
</dbReference>
<comment type="cofactor">
    <cofactor evidence="1">
        <name>Mg(2+)</name>
        <dbReference type="ChEBI" id="CHEBI:18420"/>
    </cofactor>
</comment>
<comment type="subunit">
    <text evidence="2">Heterotetramer consisting of two non-identical subunits: a beta subunit (TrpG) and a large alpha subunit (TrpE).</text>
</comment>
<name>A0A171KWL2_9BURK</name>
<keyword evidence="4" id="KW-0479">Metal-binding</keyword>
<feature type="domain" description="Anthranilate synthase component I N-terminal" evidence="10">
    <location>
        <begin position="26"/>
        <end position="177"/>
    </location>
</feature>
<evidence type="ECO:0000313" key="13">
    <source>
        <dbReference type="Proteomes" id="UP000078084"/>
    </source>
</evidence>
<gene>
    <name evidence="11" type="ORF">AAV32_03160</name>
    <name evidence="12" type="ORF">EV679_0613</name>
</gene>
<protein>
    <recommendedName>
        <fullName evidence="3">Anthranilate synthase component 1</fullName>
    </recommendedName>
</protein>
<dbReference type="EMBL" id="SGWZ01000001">
    <property type="protein sequence ID" value="RZS73422.1"/>
    <property type="molecule type" value="Genomic_DNA"/>
</dbReference>
<dbReference type="EMBL" id="LBNE01000001">
    <property type="protein sequence ID" value="KKO73279.1"/>
    <property type="molecule type" value="Genomic_DNA"/>
</dbReference>
<comment type="catalytic activity">
    <reaction evidence="8">
        <text>chorismate + L-glutamine = anthranilate + pyruvate + L-glutamate + H(+)</text>
        <dbReference type="Rhea" id="RHEA:21732"/>
        <dbReference type="ChEBI" id="CHEBI:15361"/>
        <dbReference type="ChEBI" id="CHEBI:15378"/>
        <dbReference type="ChEBI" id="CHEBI:16567"/>
        <dbReference type="ChEBI" id="CHEBI:29748"/>
        <dbReference type="ChEBI" id="CHEBI:29985"/>
        <dbReference type="ChEBI" id="CHEBI:58359"/>
        <dbReference type="EC" id="4.1.3.27"/>
    </reaction>
</comment>
<keyword evidence="6 11" id="KW-0456">Lyase</keyword>
<dbReference type="Pfam" id="PF00425">
    <property type="entry name" value="Chorismate_bind"/>
    <property type="match status" value="2"/>
</dbReference>
<evidence type="ECO:0000259" key="9">
    <source>
        <dbReference type="Pfam" id="PF00425"/>
    </source>
</evidence>
<evidence type="ECO:0000313" key="12">
    <source>
        <dbReference type="EMBL" id="RZS73422.1"/>
    </source>
</evidence>
<evidence type="ECO:0000256" key="6">
    <source>
        <dbReference type="ARBA" id="ARBA00023239"/>
    </source>
</evidence>
<keyword evidence="5" id="KW-0460">Magnesium</keyword>
<dbReference type="InterPro" id="IPR005801">
    <property type="entry name" value="ADC_synthase"/>
</dbReference>
<proteinExistence type="predicted"/>
<evidence type="ECO:0000256" key="3">
    <source>
        <dbReference type="ARBA" id="ARBA00020653"/>
    </source>
</evidence>
<evidence type="ECO:0000259" key="10">
    <source>
        <dbReference type="Pfam" id="PF04715"/>
    </source>
</evidence>
<dbReference type="GO" id="GO:0000162">
    <property type="term" value="P:L-tryptophan biosynthetic process"/>
    <property type="evidence" value="ECO:0007669"/>
    <property type="project" value="TreeGrafter"/>
</dbReference>
<organism evidence="11 13">
    <name type="scientific">Kerstersia gyiorum</name>
    <dbReference type="NCBI Taxonomy" id="206506"/>
    <lineage>
        <taxon>Bacteria</taxon>
        <taxon>Pseudomonadati</taxon>
        <taxon>Pseudomonadota</taxon>
        <taxon>Betaproteobacteria</taxon>
        <taxon>Burkholderiales</taxon>
        <taxon>Alcaligenaceae</taxon>
        <taxon>Kerstersia</taxon>
    </lineage>
</organism>
<evidence type="ECO:0000256" key="1">
    <source>
        <dbReference type="ARBA" id="ARBA00001946"/>
    </source>
</evidence>
<dbReference type="OrthoDB" id="9803598at2"/>
<dbReference type="InterPro" id="IPR019999">
    <property type="entry name" value="Anth_synth_I-like"/>
</dbReference>
<evidence type="ECO:0000313" key="11">
    <source>
        <dbReference type="EMBL" id="KKO73279.1"/>
    </source>
</evidence>
<dbReference type="PANTHER" id="PTHR11236">
    <property type="entry name" value="AMINOBENZOATE/ANTHRANILATE SYNTHASE"/>
    <property type="match status" value="1"/>
</dbReference>
<dbReference type="AlphaFoldDB" id="A0A171KWL2"/>
<keyword evidence="13" id="KW-1185">Reference proteome</keyword>
<dbReference type="Gene3D" id="3.60.120.10">
    <property type="entry name" value="Anthranilate synthase"/>
    <property type="match status" value="1"/>
</dbReference>
<dbReference type="Proteomes" id="UP000078084">
    <property type="component" value="Unassembled WGS sequence"/>
</dbReference>
<dbReference type="Pfam" id="PF04715">
    <property type="entry name" value="Anth_synt_I_N"/>
    <property type="match status" value="1"/>
</dbReference>